<evidence type="ECO:0000313" key="2">
    <source>
        <dbReference type="EMBL" id="APE33887.1"/>
    </source>
</evidence>
<dbReference type="InterPro" id="IPR025332">
    <property type="entry name" value="DUF4238"/>
</dbReference>
<dbReference type="Proteomes" id="UP000183810">
    <property type="component" value="Chromosome"/>
</dbReference>
<dbReference type="AlphaFoldDB" id="A0A1J0VPI2"/>
<accession>A0A1J0VPI2</accession>
<feature type="compositionally biased region" description="Polar residues" evidence="1">
    <location>
        <begin position="276"/>
        <end position="287"/>
    </location>
</feature>
<proteinExistence type="predicted"/>
<protein>
    <recommendedName>
        <fullName evidence="4">DUF4238 domain-containing protein</fullName>
    </recommendedName>
</protein>
<name>A0A1J0VPI2_9NOCA</name>
<reference evidence="2" key="1">
    <citation type="submission" date="2016-11" db="EMBL/GenBank/DDBJ databases">
        <authorList>
            <person name="Jaros S."/>
            <person name="Januszkiewicz K."/>
            <person name="Wedrychowicz H."/>
        </authorList>
    </citation>
    <scope>NUCLEOTIDE SEQUENCE [LARGE SCALE GENOMIC DNA]</scope>
    <source>
        <strain evidence="2">Y48</strain>
    </source>
</reference>
<feature type="region of interest" description="Disordered" evidence="1">
    <location>
        <begin position="252"/>
        <end position="287"/>
    </location>
</feature>
<evidence type="ECO:0000313" key="3">
    <source>
        <dbReference type="Proteomes" id="UP000183810"/>
    </source>
</evidence>
<evidence type="ECO:0008006" key="4">
    <source>
        <dbReference type="Google" id="ProtNLM"/>
    </source>
</evidence>
<evidence type="ECO:0000256" key="1">
    <source>
        <dbReference type="SAM" id="MobiDB-lite"/>
    </source>
</evidence>
<dbReference type="Pfam" id="PF14022">
    <property type="entry name" value="DUF4238"/>
    <property type="match status" value="1"/>
</dbReference>
<dbReference type="EMBL" id="CP018082">
    <property type="protein sequence ID" value="APE33887.1"/>
    <property type="molecule type" value="Genomic_DNA"/>
</dbReference>
<organism evidence="2 3">
    <name type="scientific">Nocardia mangyaensis</name>
    <dbReference type="NCBI Taxonomy" id="2213200"/>
    <lineage>
        <taxon>Bacteria</taxon>
        <taxon>Bacillati</taxon>
        <taxon>Actinomycetota</taxon>
        <taxon>Actinomycetes</taxon>
        <taxon>Mycobacteriales</taxon>
        <taxon>Nocardiaceae</taxon>
        <taxon>Nocardia</taxon>
    </lineage>
</organism>
<dbReference type="KEGG" id="nsl:BOX37_07790"/>
<sequence length="287" mass="32597">MIDKFTRELSLASMTQEDWYHLINFVALQTVRGHRWREDLNALATHSARQYLRETVSDDEIRDWLVERGQRPTHASVLAYRREMTGDDGPRLFAPQAVLVQESIRMAFTQINERLADCMAWSLIVGRPGSVLTSDEPIVWWSPGDDPVGFGSARVMWFPLSDRVILQIRDTTADPEKLGLPNSATQEDRDSLIRFINREVAGQATRWIVHHPDAQPLDGIDLPARTEWRTQLVDQSVDGNVVREQYVFRRLPRHGMNPATSGDQSNRTETERQKPNGANASAVTEGG</sequence>
<gene>
    <name evidence="2" type="ORF">BOX37_07790</name>
</gene>
<keyword evidence="3" id="KW-1185">Reference proteome</keyword>